<organism evidence="2 4">
    <name type="scientific">Legionella micdadei</name>
    <name type="common">Tatlockia micdadei</name>
    <dbReference type="NCBI Taxonomy" id="451"/>
    <lineage>
        <taxon>Bacteria</taxon>
        <taxon>Pseudomonadati</taxon>
        <taxon>Pseudomonadota</taxon>
        <taxon>Gammaproteobacteria</taxon>
        <taxon>Legionellales</taxon>
        <taxon>Legionellaceae</taxon>
        <taxon>Legionella</taxon>
    </lineage>
</organism>
<keyword evidence="1" id="KW-0175">Coiled coil</keyword>
<name>A0A098GCY2_LEGMI</name>
<keyword evidence="5" id="KW-1185">Reference proteome</keyword>
<dbReference type="PATRIC" id="fig|451.8.peg.334"/>
<proteinExistence type="predicted"/>
<dbReference type="Proteomes" id="UP000032414">
    <property type="component" value="Chromosome I"/>
</dbReference>
<evidence type="ECO:0000313" key="2">
    <source>
        <dbReference type="EMBL" id="CEG60338.1"/>
    </source>
</evidence>
<gene>
    <name evidence="2" type="ORF">LMI_1022</name>
    <name evidence="3" type="ORF">SAMN02982997_02044</name>
</gene>
<protein>
    <submittedName>
        <fullName evidence="2">Uncharacterized protein</fullName>
    </submittedName>
</protein>
<evidence type="ECO:0000313" key="4">
    <source>
        <dbReference type="Proteomes" id="UP000032414"/>
    </source>
</evidence>
<reference evidence="2" key="2">
    <citation type="submission" date="2014-09" db="EMBL/GenBank/DDBJ databases">
        <authorList>
            <person name="GOMEZ-VALERO Laura"/>
        </authorList>
    </citation>
    <scope>NUCLEOTIDE SEQUENCE</scope>
    <source>
        <strain evidence="2">ATCC33218</strain>
    </source>
</reference>
<dbReference type="OrthoDB" id="5636224at2"/>
<accession>A0A098GCY2</accession>
<dbReference type="Proteomes" id="UP000182998">
    <property type="component" value="Unassembled WGS sequence"/>
</dbReference>
<evidence type="ECO:0000313" key="5">
    <source>
        <dbReference type="Proteomes" id="UP000182998"/>
    </source>
</evidence>
<evidence type="ECO:0000313" key="3">
    <source>
        <dbReference type="EMBL" id="SCY56030.1"/>
    </source>
</evidence>
<reference evidence="3 5" key="3">
    <citation type="submission" date="2016-10" db="EMBL/GenBank/DDBJ databases">
        <authorList>
            <person name="Varghese N."/>
            <person name="Submissions S."/>
        </authorList>
    </citation>
    <scope>NUCLEOTIDE SEQUENCE [LARGE SCALE GENOMIC DNA]</scope>
    <source>
        <strain evidence="3 5">ATCC 33218</strain>
    </source>
</reference>
<dbReference type="EMBL" id="LN614830">
    <property type="protein sequence ID" value="CEG60338.1"/>
    <property type="molecule type" value="Genomic_DNA"/>
</dbReference>
<sequence>MGKNYKEIMLELATLENLITEMEQVVLVFLPLEFTSLLKLKIEGLKTYCSDEAVKPGHTEKLEAELNNLVELFIQQSQAFLKGVAAKEKINWVLPLEYATETQPLRQFNLILQSFKTSVEETNVTLLVKLDSLQETWQSSKRKEKVRKLEEISSYKEKINQFPTQLCINREQFQSVCMRKNHRRVVIADHHSSLLSDSQLKQVTLNEVIEALKAKLKKEAGFHEGFLLDFSNLDQLSQYDASLNQWLIQLKELNHDSQQLIEKMRPVITSLSASIETQDQLNNAILRMMDLNKTREKLRSNILERQANLQPTSPDLAGLKEELRFAREEAQKALEYFLMTFSTIHLEGKTDQDTLFFTKRLVGFIEEILVNLQAEDLHLDTQGIEKFRIQLLEHLGEKAHWYELNKPTINALDRSAINEFLNELFNAPASPATSAPFLKGAQKLITDLLQTNRNEIDESLLRKQIVMFRSLTCKLKQFEVKQITGFHTLKEIQLAKEKKIERVFEEMESKLSSGRGLLQDKLMLFSNQFGKIVEVTNGYEIINDYYELGSQLKRVFARYNENKQKIELVSSPLERLDKLTDLQEKVLAEFTLIENQFIGENGLYPRTLNQILALEERYGLARYWLVHDLSTEIEATREVLLTYYPSGAVNKTLRPYSTKFEQLRLTQETNLSKIQTEVERLIKALKKQADEVNLRLFEDYHPCVQSLIMRRFPRTEHFNDINPYKAEVSEKTLEAATVVEEVIKALNELKSAPPSSLRKSLDTLVETIKAAEQKLQERDQVLESARIIEKRLDSVSYKKSVLAIETMQREYTRILQKHVVAAIETYPEDKEHFEALLKIPGTAENYLKLAHCMEYLDEIDPRLFKLLAMQFQFAQINKSYINHNLFMMLDEDEQLNEIGIIIIDQRETYNRLLERVDQRYLSNIIENVNRTIHNTQMESLSDGILPDFVQWIRVNILKPLQALKHYVGSYFKFEDNPKDRFFKPIPKTPWPSRTEEELVNTGNRILDELYCVAAASAA</sequence>
<feature type="coiled-coil region" evidence="1">
    <location>
        <begin position="243"/>
        <end position="336"/>
    </location>
</feature>
<evidence type="ECO:0000256" key="1">
    <source>
        <dbReference type="SAM" id="Coils"/>
    </source>
</evidence>
<dbReference type="RefSeq" id="WP_045098770.1">
    <property type="nucleotide sequence ID" value="NZ_CP020614.1"/>
</dbReference>
<reference evidence="4" key="1">
    <citation type="submission" date="2014-09" db="EMBL/GenBank/DDBJ databases">
        <authorList>
            <person name="Gomez-Valero L."/>
        </authorList>
    </citation>
    <scope>NUCLEOTIDE SEQUENCE [LARGE SCALE GENOMIC DNA]</scope>
    <source>
        <strain evidence="4">ATCC33218</strain>
    </source>
</reference>
<dbReference type="EMBL" id="FMVN01000010">
    <property type="protein sequence ID" value="SCY56030.1"/>
    <property type="molecule type" value="Genomic_DNA"/>
</dbReference>
<dbReference type="KEGG" id="tmc:LMI_1022"/>
<dbReference type="HOGENOM" id="CLU_296456_0_0_6"/>
<dbReference type="AlphaFoldDB" id="A0A098GCY2"/>